<organism evidence="1 2">
    <name type="scientific">Massilia varians</name>
    <dbReference type="NCBI Taxonomy" id="457921"/>
    <lineage>
        <taxon>Bacteria</taxon>
        <taxon>Pseudomonadati</taxon>
        <taxon>Pseudomonadota</taxon>
        <taxon>Betaproteobacteria</taxon>
        <taxon>Burkholderiales</taxon>
        <taxon>Oxalobacteraceae</taxon>
        <taxon>Telluria group</taxon>
        <taxon>Massilia</taxon>
    </lineage>
</organism>
<evidence type="ECO:0000313" key="1">
    <source>
        <dbReference type="EMBL" id="BDT59423.1"/>
    </source>
</evidence>
<keyword evidence="2" id="KW-1185">Reference proteome</keyword>
<protein>
    <recommendedName>
        <fullName evidence="3">Dockerin domain-containing protein</fullName>
    </recommendedName>
</protein>
<reference evidence="1" key="1">
    <citation type="submission" date="2022-11" db="EMBL/GenBank/DDBJ databases">
        <title>Isolation and characterization of PLA-degrading bacterium Massilia sp. from Antarctic soil.</title>
        <authorList>
            <person name="Sato K."/>
            <person name="Gomez-Fuentes C."/>
            <person name="Ahmad S.A."/>
            <person name="Zulkharnain A."/>
        </authorList>
    </citation>
    <scope>NUCLEOTIDE SEQUENCE</scope>
    <source>
        <strain evidence="1">N-3</strain>
    </source>
</reference>
<dbReference type="PROSITE" id="PS00018">
    <property type="entry name" value="EF_HAND_1"/>
    <property type="match status" value="1"/>
</dbReference>
<dbReference type="InterPro" id="IPR002105">
    <property type="entry name" value="Dockerin_1_rpt"/>
</dbReference>
<evidence type="ECO:0000313" key="2">
    <source>
        <dbReference type="Proteomes" id="UP001163336"/>
    </source>
</evidence>
<dbReference type="RefSeq" id="WP_281908110.1">
    <property type="nucleotide sequence ID" value="NZ_AP026966.1"/>
</dbReference>
<dbReference type="InterPro" id="IPR036439">
    <property type="entry name" value="Dockerin_dom_sf"/>
</dbReference>
<name>A0ABN6TDE1_9BURK</name>
<dbReference type="SUPFAM" id="SSF63446">
    <property type="entry name" value="Type I dockerin domain"/>
    <property type="match status" value="1"/>
</dbReference>
<dbReference type="Pfam" id="PF00404">
    <property type="entry name" value="Dockerin_1"/>
    <property type="match status" value="1"/>
</dbReference>
<evidence type="ECO:0008006" key="3">
    <source>
        <dbReference type="Google" id="ProtNLM"/>
    </source>
</evidence>
<dbReference type="InterPro" id="IPR018247">
    <property type="entry name" value="EF_Hand_1_Ca_BS"/>
</dbReference>
<sequence length="96" mass="9860">MQLPAIAAAAARIKVAAVGNVFFDVSDADIAIRLRADANGDGMVDCADVAIVKASVGKRSGQASFDPRADVTGDGIVDLRDLAYVNQRLAPGSVCN</sequence>
<dbReference type="Proteomes" id="UP001163336">
    <property type="component" value="Chromosome"/>
</dbReference>
<dbReference type="Gene3D" id="1.10.1330.10">
    <property type="entry name" value="Dockerin domain"/>
    <property type="match status" value="1"/>
</dbReference>
<accession>A0ABN6TDE1</accession>
<gene>
    <name evidence="1" type="ORF">MasN3_29170</name>
</gene>
<dbReference type="EMBL" id="AP026966">
    <property type="protein sequence ID" value="BDT59423.1"/>
    <property type="molecule type" value="Genomic_DNA"/>
</dbReference>
<proteinExistence type="predicted"/>